<keyword evidence="2" id="KW-0548">Nucleotidyltransferase</keyword>
<evidence type="ECO:0000256" key="2">
    <source>
        <dbReference type="ARBA" id="ARBA00022695"/>
    </source>
</evidence>
<keyword evidence="4" id="KW-0418">Kinase</keyword>
<dbReference type="SUPFAM" id="SSF53448">
    <property type="entry name" value="Nucleotide-diphospho-sugar transferases"/>
    <property type="match status" value="1"/>
</dbReference>
<evidence type="ECO:0000256" key="1">
    <source>
        <dbReference type="ARBA" id="ARBA00022679"/>
    </source>
</evidence>
<keyword evidence="5" id="KW-1185">Reference proteome</keyword>
<dbReference type="Pfam" id="PF00483">
    <property type="entry name" value="NTP_transferase"/>
    <property type="match status" value="1"/>
</dbReference>
<reference evidence="4 5" key="1">
    <citation type="submission" date="2018-11" db="EMBL/GenBank/DDBJ databases">
        <title>Genomic Encyclopedia of Type Strains, Phase IV (KMG-IV): sequencing the most valuable type-strain genomes for metagenomic binning, comparative biology and taxonomic classification.</title>
        <authorList>
            <person name="Goeker M."/>
        </authorList>
    </citation>
    <scope>NUCLEOTIDE SEQUENCE [LARGE SCALE GENOMIC DNA]</scope>
    <source>
        <strain evidence="4 5">DSM 11977</strain>
    </source>
</reference>
<gene>
    <name evidence="4" type="ORF">EDC42_1359</name>
</gene>
<proteinExistence type="predicted"/>
<organism evidence="4 5">
    <name type="scientific">Methanobrevibacter gottschalkii DSM 11977</name>
    <dbReference type="NCBI Taxonomy" id="1122229"/>
    <lineage>
        <taxon>Archaea</taxon>
        <taxon>Methanobacteriati</taxon>
        <taxon>Methanobacteriota</taxon>
        <taxon>Methanomada group</taxon>
        <taxon>Methanobacteria</taxon>
        <taxon>Methanobacteriales</taxon>
        <taxon>Methanobacteriaceae</taxon>
        <taxon>Methanobrevibacter</taxon>
    </lineage>
</organism>
<dbReference type="CDD" id="cd02523">
    <property type="entry name" value="PC_cytidylyltransferase"/>
    <property type="match status" value="1"/>
</dbReference>
<dbReference type="InterPro" id="IPR029044">
    <property type="entry name" value="Nucleotide-diphossugar_trans"/>
</dbReference>
<feature type="domain" description="Nucleotidyl transferase" evidence="3">
    <location>
        <begin position="4"/>
        <end position="127"/>
    </location>
</feature>
<dbReference type="Gene3D" id="3.90.550.10">
    <property type="entry name" value="Spore Coat Polysaccharide Biosynthesis Protein SpsA, Chain A"/>
    <property type="match status" value="1"/>
</dbReference>
<name>A0A3N5C1Y2_9EURY</name>
<evidence type="ECO:0000313" key="4">
    <source>
        <dbReference type="EMBL" id="RPF52015.1"/>
    </source>
</evidence>
<dbReference type="Proteomes" id="UP000271783">
    <property type="component" value="Unassembled WGS sequence"/>
</dbReference>
<dbReference type="InterPro" id="IPR005835">
    <property type="entry name" value="NTP_transferase_dom"/>
</dbReference>
<accession>A0A3N5C1Y2</accession>
<sequence length="255" mass="29095">MMIGVILSAGMGTRLRPLTDEIPKPLLEINNTTLLERMIRNCINAGIREFILIVGYEKEKVFEIAPKLEEKLDISIRIIENMEYDATNTSVSAYLASSYIEKENLDDFILINGDNVVDPEIITRIAKTDNTSLIVDNFKDLNGESFKLILKDVKKADNSIANGIISEIGKEIDIPSSTGEFIGVSKVIKEDVSRFNEILIRLIDEDRQNYYDFAYKPLSRDRKIDFVLTNGLKWTEIDDYNDWKTANGLIKEFEN</sequence>
<evidence type="ECO:0000259" key="3">
    <source>
        <dbReference type="Pfam" id="PF00483"/>
    </source>
</evidence>
<dbReference type="PANTHER" id="PTHR43584">
    <property type="entry name" value="NUCLEOTIDYL TRANSFERASE"/>
    <property type="match status" value="1"/>
</dbReference>
<dbReference type="GO" id="GO:0016779">
    <property type="term" value="F:nucleotidyltransferase activity"/>
    <property type="evidence" value="ECO:0007669"/>
    <property type="project" value="UniProtKB-KW"/>
</dbReference>
<dbReference type="GO" id="GO:0016301">
    <property type="term" value="F:kinase activity"/>
    <property type="evidence" value="ECO:0007669"/>
    <property type="project" value="UniProtKB-KW"/>
</dbReference>
<dbReference type="EMBL" id="RKRG01000002">
    <property type="protein sequence ID" value="RPF52015.1"/>
    <property type="molecule type" value="Genomic_DNA"/>
</dbReference>
<dbReference type="InterPro" id="IPR050065">
    <property type="entry name" value="GlmU-like"/>
</dbReference>
<comment type="caution">
    <text evidence="4">The sequence shown here is derived from an EMBL/GenBank/DDBJ whole genome shotgun (WGS) entry which is preliminary data.</text>
</comment>
<dbReference type="AlphaFoldDB" id="A0A3N5C1Y2"/>
<keyword evidence="1" id="KW-0808">Transferase</keyword>
<protein>
    <submittedName>
        <fullName evidence="4">Choline kinase</fullName>
    </submittedName>
</protein>
<dbReference type="PANTHER" id="PTHR43584:SF8">
    <property type="entry name" value="N-ACETYLMURAMATE ALPHA-1-PHOSPHATE URIDYLYLTRANSFERASE"/>
    <property type="match status" value="1"/>
</dbReference>
<evidence type="ECO:0000313" key="5">
    <source>
        <dbReference type="Proteomes" id="UP000271783"/>
    </source>
</evidence>